<protein>
    <recommendedName>
        <fullName evidence="9">GDP-mannose 4,6 dehydratase</fullName>
        <ecNumber evidence="4">4.2.1.47</ecNumber>
    </recommendedName>
    <alternativeName>
        <fullName evidence="7">GDP-D-mannose dehydratase</fullName>
    </alternativeName>
</protein>
<name>A0A0B7MYH7_9FUNG</name>
<dbReference type="NCBIfam" id="TIGR01472">
    <property type="entry name" value="gmd"/>
    <property type="match status" value="1"/>
</dbReference>
<evidence type="ECO:0000259" key="11">
    <source>
        <dbReference type="PROSITE" id="PS50112"/>
    </source>
</evidence>
<dbReference type="Gene3D" id="3.30.450.20">
    <property type="entry name" value="PAS domain"/>
    <property type="match status" value="1"/>
</dbReference>
<dbReference type="Pfam" id="PF16363">
    <property type="entry name" value="GDP_Man_Dehyd"/>
    <property type="match status" value="1"/>
</dbReference>
<comment type="similarity">
    <text evidence="3">Belongs to the NAD(P)-dependent epimerase/dehydratase family. GDP-mannose 4,6-dehydratase subfamily.</text>
</comment>
<dbReference type="Proteomes" id="UP000054107">
    <property type="component" value="Unassembled WGS sequence"/>
</dbReference>
<keyword evidence="6" id="KW-0456">Lyase</keyword>
<dbReference type="EC" id="4.2.1.47" evidence="4"/>
<dbReference type="Gene3D" id="3.90.25.10">
    <property type="entry name" value="UDP-galactose 4-epimerase, domain 1"/>
    <property type="match status" value="1"/>
</dbReference>
<dbReference type="InterPro" id="IPR000014">
    <property type="entry name" value="PAS"/>
</dbReference>
<evidence type="ECO:0000256" key="8">
    <source>
        <dbReference type="ARBA" id="ARBA00050823"/>
    </source>
</evidence>
<dbReference type="PANTHER" id="PTHR43715">
    <property type="entry name" value="GDP-MANNOSE 4,6-DEHYDRATASE"/>
    <property type="match status" value="1"/>
</dbReference>
<evidence type="ECO:0000256" key="5">
    <source>
        <dbReference type="ARBA" id="ARBA00022857"/>
    </source>
</evidence>
<dbReference type="CDD" id="cd05260">
    <property type="entry name" value="GDP_MD_SDR_e"/>
    <property type="match status" value="1"/>
</dbReference>
<dbReference type="GO" id="GO:0042351">
    <property type="term" value="P:'de novo' GDP-L-fucose biosynthetic process"/>
    <property type="evidence" value="ECO:0007669"/>
    <property type="project" value="TreeGrafter"/>
</dbReference>
<evidence type="ECO:0000256" key="10">
    <source>
        <dbReference type="SAM" id="MobiDB-lite"/>
    </source>
</evidence>
<feature type="domain" description="PAS" evidence="11">
    <location>
        <begin position="198"/>
        <end position="232"/>
    </location>
</feature>
<keyword evidence="5" id="KW-0521">NADP</keyword>
<comment type="catalytic activity">
    <reaction evidence="8">
        <text>GDP-alpha-D-mannose = GDP-4-dehydro-alpha-D-rhamnose + H2O</text>
        <dbReference type="Rhea" id="RHEA:23820"/>
        <dbReference type="ChEBI" id="CHEBI:15377"/>
        <dbReference type="ChEBI" id="CHEBI:57527"/>
        <dbReference type="ChEBI" id="CHEBI:57964"/>
        <dbReference type="EC" id="4.2.1.47"/>
    </reaction>
    <physiologicalReaction direction="left-to-right" evidence="8">
        <dbReference type="Rhea" id="RHEA:23821"/>
    </physiologicalReaction>
</comment>
<reference evidence="12 13" key="1">
    <citation type="submission" date="2014-09" db="EMBL/GenBank/DDBJ databases">
        <authorList>
            <person name="Ellenberger Sabrina"/>
        </authorList>
    </citation>
    <scope>NUCLEOTIDE SEQUENCE [LARGE SCALE GENOMIC DNA]</scope>
    <source>
        <strain evidence="12 13">CBS 412.66</strain>
    </source>
</reference>
<sequence>MQHKKRGRPKLREKRVYSSNEHTYEILYGTIQEPAIMTKNTPRNIIPNQQAPPFHAKTPHSQHKVTIPSITNDTKRSSIISFVHESFESPYELPTQSTRATSSPISEINSLTSSNNTDLTIETVAALPTVQLSSIPLTSQPLLFNYSNSTPSSFTPIANTSHSSPAAPQQESPSSLTIILSMEVCCAKVSDDTIKCWGYYPQELAHRSFYDFISPKDTDRLARLHRLLIDNAMNVTKSHQTGEAAPLPPTERTTSLLFSYTAHSQLNAIANGSRSFSDTIHIKKSTGEYELYKVVVYIGGGLGADLYDASTLSKQYIVAQFKRHEYEVIVPPPQAAASNVAPQKGITSIPTFRDETPISADDLVPYYNSIIQPIAAFSPMSPLTPTSPTNSSSLNFGGNNALPTTSTIHRNSGSNLDSFRRNSGFNHQPSISKPNPSFAMTLPSASPKFNIAPTTNTTNSLFSRFQPTSSSPQPPSSAAPVHMQSSSMTVTHPTQQYFLQTSSSTLNAAASAVQNKSRSSIPSKETTVAPPDRKIEMMYIMAEAFTPNKMGAHSKLTVEEYRARKVALITGVTGQDGSYLVEFLLEKGYEVHGIIRRSSSFNTGRIEHIYRDRHETGVKFFLHHGDLTDSTCLVHIISKVQPTELYNLAAQSHVKVSFDMSEYTGDVDALGTLRLLDAIRTCGLTDRVRFYQASTSELYGKVMETPQKETTPFYPRSPYGVAKLYGYWIVRNYRESYHMFTCNGILFNHESPRRGRTFVTRKITRAVADIHLGRQECLYLGNIDAKRDWGHARDYIQGMWLMLQQDEPDDFVLATGKTYTVRSFVEKAFQKTGHTIVWEGEGVNEVGKDAETGKVLVRIDPKYFRPAEVELLLGDPTKAKTALGWEPTVTFDQLVDEMVTEDIKASLNDSKLM</sequence>
<comment type="pathway">
    <text evidence="2">Nucleotide-sugar biosynthesis; GDP-L-fucose biosynthesis via de novo pathway; GDP-L-fucose from GDP-alpha-D-mannose: step 1/2.</text>
</comment>
<dbReference type="EMBL" id="LN725636">
    <property type="protein sequence ID" value="CEP11071.1"/>
    <property type="molecule type" value="Genomic_DNA"/>
</dbReference>
<evidence type="ECO:0000256" key="7">
    <source>
        <dbReference type="ARBA" id="ARBA00031085"/>
    </source>
</evidence>
<organism evidence="12 13">
    <name type="scientific">Parasitella parasitica</name>
    <dbReference type="NCBI Taxonomy" id="35722"/>
    <lineage>
        <taxon>Eukaryota</taxon>
        <taxon>Fungi</taxon>
        <taxon>Fungi incertae sedis</taxon>
        <taxon>Mucoromycota</taxon>
        <taxon>Mucoromycotina</taxon>
        <taxon>Mucoromycetes</taxon>
        <taxon>Mucorales</taxon>
        <taxon>Mucorineae</taxon>
        <taxon>Mucoraceae</taxon>
        <taxon>Parasitella</taxon>
    </lineage>
</organism>
<keyword evidence="13" id="KW-1185">Reference proteome</keyword>
<dbReference type="STRING" id="35722.A0A0B7MYH7"/>
<evidence type="ECO:0000256" key="4">
    <source>
        <dbReference type="ARBA" id="ARBA00011989"/>
    </source>
</evidence>
<evidence type="ECO:0000256" key="1">
    <source>
        <dbReference type="ARBA" id="ARBA00001937"/>
    </source>
</evidence>
<dbReference type="Gene3D" id="3.40.50.720">
    <property type="entry name" value="NAD(P)-binding Rossmann-like Domain"/>
    <property type="match status" value="1"/>
</dbReference>
<dbReference type="GO" id="GO:0008446">
    <property type="term" value="F:GDP-mannose 4,6-dehydratase activity"/>
    <property type="evidence" value="ECO:0007669"/>
    <property type="project" value="UniProtKB-EC"/>
</dbReference>
<comment type="cofactor">
    <cofactor evidence="1">
        <name>NADP(+)</name>
        <dbReference type="ChEBI" id="CHEBI:58349"/>
    </cofactor>
</comment>
<dbReference type="InterPro" id="IPR036291">
    <property type="entry name" value="NAD(P)-bd_dom_sf"/>
</dbReference>
<accession>A0A0B7MYH7</accession>
<evidence type="ECO:0000256" key="2">
    <source>
        <dbReference type="ARBA" id="ARBA00004912"/>
    </source>
</evidence>
<dbReference type="SUPFAM" id="SSF51735">
    <property type="entry name" value="NAD(P)-binding Rossmann-fold domains"/>
    <property type="match status" value="1"/>
</dbReference>
<dbReference type="InterPro" id="IPR006368">
    <property type="entry name" value="GDP_Man_deHydtase"/>
</dbReference>
<dbReference type="PANTHER" id="PTHR43715:SF1">
    <property type="entry name" value="GDP-MANNOSE 4,6 DEHYDRATASE"/>
    <property type="match status" value="1"/>
</dbReference>
<dbReference type="HAMAP" id="MF_00955">
    <property type="entry name" value="GDP_Man_dehydratase"/>
    <property type="match status" value="1"/>
</dbReference>
<feature type="region of interest" description="Disordered" evidence="10">
    <location>
        <begin position="456"/>
        <end position="484"/>
    </location>
</feature>
<evidence type="ECO:0000256" key="3">
    <source>
        <dbReference type="ARBA" id="ARBA00009263"/>
    </source>
</evidence>
<dbReference type="PROSITE" id="PS50112">
    <property type="entry name" value="PAS"/>
    <property type="match status" value="1"/>
</dbReference>
<evidence type="ECO:0000256" key="9">
    <source>
        <dbReference type="ARBA" id="ARBA00071431"/>
    </source>
</evidence>
<dbReference type="AlphaFoldDB" id="A0A0B7MYH7"/>
<dbReference type="FunFam" id="3.40.50.720:FF:001053">
    <property type="entry name" value="GDP-mannose 4,6 dehydratase"/>
    <property type="match status" value="1"/>
</dbReference>
<evidence type="ECO:0000256" key="6">
    <source>
        <dbReference type="ARBA" id="ARBA00023239"/>
    </source>
</evidence>
<evidence type="ECO:0000313" key="13">
    <source>
        <dbReference type="Proteomes" id="UP000054107"/>
    </source>
</evidence>
<dbReference type="InterPro" id="IPR016040">
    <property type="entry name" value="NAD(P)-bd_dom"/>
</dbReference>
<proteinExistence type="inferred from homology"/>
<dbReference type="InterPro" id="IPR035965">
    <property type="entry name" value="PAS-like_dom_sf"/>
</dbReference>
<gene>
    <name evidence="12" type="primary">PARPA_04872.1 scaffold 15694</name>
</gene>
<feature type="compositionally biased region" description="Polar residues" evidence="10">
    <location>
        <begin position="456"/>
        <end position="465"/>
    </location>
</feature>
<dbReference type="OrthoDB" id="10253554at2759"/>
<evidence type="ECO:0000313" key="12">
    <source>
        <dbReference type="EMBL" id="CEP11071.1"/>
    </source>
</evidence>
<dbReference type="SUPFAM" id="SSF55785">
    <property type="entry name" value="PYP-like sensor domain (PAS domain)"/>
    <property type="match status" value="1"/>
</dbReference>